<keyword evidence="2 7" id="KW-0853">WD repeat</keyword>
<dbReference type="CDD" id="cd00200">
    <property type="entry name" value="WD40"/>
    <property type="match status" value="1"/>
</dbReference>
<dbReference type="GO" id="GO:0051301">
    <property type="term" value="P:cell division"/>
    <property type="evidence" value="ECO:0007669"/>
    <property type="project" value="UniProtKB-KW"/>
</dbReference>
<evidence type="ECO:0000256" key="6">
    <source>
        <dbReference type="ARBA" id="ARBA00023306"/>
    </source>
</evidence>
<dbReference type="EMBL" id="CM026424">
    <property type="protein sequence ID" value="KAG0578413.1"/>
    <property type="molecule type" value="Genomic_DNA"/>
</dbReference>
<keyword evidence="4" id="KW-0677">Repeat</keyword>
<feature type="compositionally biased region" description="Polar residues" evidence="8">
    <location>
        <begin position="43"/>
        <end position="57"/>
    </location>
</feature>
<dbReference type="Gene3D" id="2.130.10.10">
    <property type="entry name" value="YVTN repeat-like/Quinoprotein amine dehydrogenase"/>
    <property type="match status" value="1"/>
</dbReference>
<dbReference type="InterPro" id="IPR036322">
    <property type="entry name" value="WD40_repeat_dom_sf"/>
</dbReference>
<comment type="caution">
    <text evidence="10">The sequence shown here is derived from an EMBL/GenBank/DDBJ whole genome shotgun (WGS) entry which is preliminary data.</text>
</comment>
<protein>
    <recommendedName>
        <fullName evidence="9">CDC20/Fizzy WD40 domain-containing protein</fullName>
    </recommendedName>
</protein>
<proteinExistence type="inferred from homology"/>
<evidence type="ECO:0000256" key="8">
    <source>
        <dbReference type="SAM" id="MobiDB-lite"/>
    </source>
</evidence>
<keyword evidence="5" id="KW-0498">Mitosis</keyword>
<dbReference type="PANTHER" id="PTHR19918">
    <property type="entry name" value="CELL DIVISION CYCLE 20 CDC20 FIZZY -RELATED"/>
    <property type="match status" value="1"/>
</dbReference>
<dbReference type="GO" id="GO:1905786">
    <property type="term" value="P:positive regulation of anaphase-promoting complex-dependent catabolic process"/>
    <property type="evidence" value="ECO:0007669"/>
    <property type="project" value="TreeGrafter"/>
</dbReference>
<keyword evidence="3" id="KW-0132">Cell division</keyword>
<feature type="domain" description="CDC20/Fizzy WD40" evidence="9">
    <location>
        <begin position="161"/>
        <end position="457"/>
    </location>
</feature>
<evidence type="ECO:0000259" key="9">
    <source>
        <dbReference type="Pfam" id="PF24807"/>
    </source>
</evidence>
<feature type="repeat" description="WD" evidence="7">
    <location>
        <begin position="289"/>
        <end position="321"/>
    </location>
</feature>
<dbReference type="Pfam" id="PF24807">
    <property type="entry name" value="WD40_CDC20-Fz"/>
    <property type="match status" value="1"/>
</dbReference>
<dbReference type="PROSITE" id="PS50082">
    <property type="entry name" value="WD_REPEATS_2"/>
    <property type="match status" value="3"/>
</dbReference>
<dbReference type="SUPFAM" id="SSF50978">
    <property type="entry name" value="WD40 repeat-like"/>
    <property type="match status" value="1"/>
</dbReference>
<dbReference type="InterPro" id="IPR001680">
    <property type="entry name" value="WD40_rpt"/>
</dbReference>
<evidence type="ECO:0000313" key="11">
    <source>
        <dbReference type="Proteomes" id="UP000822688"/>
    </source>
</evidence>
<dbReference type="GO" id="GO:0031145">
    <property type="term" value="P:anaphase-promoting complex-dependent catabolic process"/>
    <property type="evidence" value="ECO:0007669"/>
    <property type="project" value="TreeGrafter"/>
</dbReference>
<name>A0A8T0I7L1_CERPU</name>
<evidence type="ECO:0000256" key="3">
    <source>
        <dbReference type="ARBA" id="ARBA00022618"/>
    </source>
</evidence>
<evidence type="ECO:0000256" key="4">
    <source>
        <dbReference type="ARBA" id="ARBA00022737"/>
    </source>
</evidence>
<dbReference type="PROSITE" id="PS50294">
    <property type="entry name" value="WD_REPEATS_REGION"/>
    <property type="match status" value="2"/>
</dbReference>
<accession>A0A8T0I7L1</accession>
<dbReference type="InterPro" id="IPR015943">
    <property type="entry name" value="WD40/YVTN_repeat-like_dom_sf"/>
</dbReference>
<dbReference type="Proteomes" id="UP000822688">
    <property type="component" value="Chromosome 4"/>
</dbReference>
<dbReference type="PANTHER" id="PTHR19918:SF43">
    <property type="entry name" value="CELL DIVISION CYCLE 20.2, COFACTOR OF APC COMPLEX-LIKE ISOFORM X2"/>
    <property type="match status" value="1"/>
</dbReference>
<dbReference type="GO" id="GO:1990757">
    <property type="term" value="F:ubiquitin ligase activator activity"/>
    <property type="evidence" value="ECO:0007669"/>
    <property type="project" value="TreeGrafter"/>
</dbReference>
<keyword evidence="6" id="KW-0131">Cell cycle</keyword>
<comment type="similarity">
    <text evidence="1">Belongs to the WD repeat CDC20/Fizzy family.</text>
</comment>
<feature type="region of interest" description="Disordered" evidence="8">
    <location>
        <begin position="42"/>
        <end position="61"/>
    </location>
</feature>
<dbReference type="GO" id="GO:0010997">
    <property type="term" value="F:anaphase-promoting complex binding"/>
    <property type="evidence" value="ECO:0007669"/>
    <property type="project" value="InterPro"/>
</dbReference>
<dbReference type="AlphaFoldDB" id="A0A8T0I7L1"/>
<dbReference type="GO" id="GO:0005680">
    <property type="term" value="C:anaphase-promoting complex"/>
    <property type="evidence" value="ECO:0007669"/>
    <property type="project" value="TreeGrafter"/>
</dbReference>
<evidence type="ECO:0000256" key="7">
    <source>
        <dbReference type="PROSITE-ProRule" id="PRU00221"/>
    </source>
</evidence>
<feature type="repeat" description="WD" evidence="7">
    <location>
        <begin position="207"/>
        <end position="239"/>
    </location>
</feature>
<evidence type="ECO:0000256" key="5">
    <source>
        <dbReference type="ARBA" id="ARBA00022776"/>
    </source>
</evidence>
<organism evidence="10 11">
    <name type="scientific">Ceratodon purpureus</name>
    <name type="common">Fire moss</name>
    <name type="synonym">Dicranum purpureum</name>
    <dbReference type="NCBI Taxonomy" id="3225"/>
    <lineage>
        <taxon>Eukaryota</taxon>
        <taxon>Viridiplantae</taxon>
        <taxon>Streptophyta</taxon>
        <taxon>Embryophyta</taxon>
        <taxon>Bryophyta</taxon>
        <taxon>Bryophytina</taxon>
        <taxon>Bryopsida</taxon>
        <taxon>Dicranidae</taxon>
        <taxon>Pseudoditrichales</taxon>
        <taxon>Ditrichaceae</taxon>
        <taxon>Ceratodon</taxon>
    </lineage>
</organism>
<dbReference type="InterPro" id="IPR033010">
    <property type="entry name" value="Cdc20/Fizzy"/>
</dbReference>
<gene>
    <name evidence="10" type="ORF">KC19_4G020800</name>
</gene>
<dbReference type="SMART" id="SM00320">
    <property type="entry name" value="WD40"/>
    <property type="match status" value="5"/>
</dbReference>
<sequence length="485" mass="53248">MRSAREMASIPDPSIPTAKRIGKDQCIRLQLAELSSCPPLACSSAQSPSKTPTQTQGDRFIPNRGAMDINVAHFTLMRESKENANSNLKVVSALKEEYKKKLAENLFQSAGSLEAPKILTFKKKSSLGGMELPTRRLLYSDSVATPLTRVRHIPATPDRILDAPEIVDDYYLNLLDWSSKNVVAVALGATVYLWHAETGAIEQLLRTTIEDDYISSVSWAEDGRTIAVGFNNHEVQLWDACRACKLRKLGGHTARVSSLAWNGTTLSSGGRDSQIINHDARVRHSTATFTGHSQEVCGLRWSLSGQQLASGGNDNLLHIWDAAVSTSSAEQTPPLFRLEGHQAAVKALAWCPYQNNLLASGGGTADRCIKFWNTQVGYCTNSIDTNSQVCALQWNRHQKELLSSHGFSQNQLSLWKYPSMVKIAELTGHTARVLHLSQSPDGTTVVSAAGDETLRFWKVFGAPQPLKKSSLNRPGGLSMRSIRIR</sequence>
<evidence type="ECO:0000256" key="2">
    <source>
        <dbReference type="ARBA" id="ARBA00022574"/>
    </source>
</evidence>
<keyword evidence="11" id="KW-1185">Reference proteome</keyword>
<evidence type="ECO:0000313" key="10">
    <source>
        <dbReference type="EMBL" id="KAG0578413.1"/>
    </source>
</evidence>
<reference evidence="10" key="1">
    <citation type="submission" date="2020-06" db="EMBL/GenBank/DDBJ databases">
        <title>WGS assembly of Ceratodon purpureus strain R40.</title>
        <authorList>
            <person name="Carey S.B."/>
            <person name="Jenkins J."/>
            <person name="Shu S."/>
            <person name="Lovell J.T."/>
            <person name="Sreedasyam A."/>
            <person name="Maumus F."/>
            <person name="Tiley G.P."/>
            <person name="Fernandez-Pozo N."/>
            <person name="Barry K."/>
            <person name="Chen C."/>
            <person name="Wang M."/>
            <person name="Lipzen A."/>
            <person name="Daum C."/>
            <person name="Saski C.A."/>
            <person name="Payton A.C."/>
            <person name="Mcbreen J.C."/>
            <person name="Conrad R.E."/>
            <person name="Kollar L.M."/>
            <person name="Olsson S."/>
            <person name="Huttunen S."/>
            <person name="Landis J.B."/>
            <person name="Wickett N.J."/>
            <person name="Johnson M.G."/>
            <person name="Rensing S.A."/>
            <person name="Grimwood J."/>
            <person name="Schmutz J."/>
            <person name="Mcdaniel S.F."/>
        </authorList>
    </citation>
    <scope>NUCLEOTIDE SEQUENCE</scope>
    <source>
        <strain evidence="10">R40</strain>
    </source>
</reference>
<feature type="repeat" description="WD" evidence="7">
    <location>
        <begin position="426"/>
        <end position="459"/>
    </location>
</feature>
<evidence type="ECO:0000256" key="1">
    <source>
        <dbReference type="ARBA" id="ARBA00006445"/>
    </source>
</evidence>
<dbReference type="InterPro" id="IPR056150">
    <property type="entry name" value="WD40_CDC20-Fz"/>
</dbReference>